<proteinExistence type="predicted"/>
<comment type="subcellular location">
    <subcellularLocation>
        <location evidence="1">Membrane</location>
        <topology evidence="1">Multi-pass membrane protein</topology>
    </subcellularLocation>
</comment>
<feature type="transmembrane region" description="Helical" evidence="5">
    <location>
        <begin position="103"/>
        <end position="125"/>
    </location>
</feature>
<dbReference type="Gene3D" id="1.20.1250.20">
    <property type="entry name" value="MFS general substrate transporter like domains"/>
    <property type="match status" value="1"/>
</dbReference>
<feature type="transmembrane region" description="Helical" evidence="5">
    <location>
        <begin position="370"/>
        <end position="391"/>
    </location>
</feature>
<keyword evidence="3 5" id="KW-1133">Transmembrane helix</keyword>
<protein>
    <submittedName>
        <fullName evidence="6">MFS general substrate transporter</fullName>
    </submittedName>
</protein>
<dbReference type="InterPro" id="IPR011701">
    <property type="entry name" value="MFS"/>
</dbReference>
<feature type="transmembrane region" description="Helical" evidence="5">
    <location>
        <begin position="169"/>
        <end position="190"/>
    </location>
</feature>
<feature type="transmembrane region" description="Helical" evidence="5">
    <location>
        <begin position="202"/>
        <end position="221"/>
    </location>
</feature>
<dbReference type="AlphaFoldDB" id="A0A6A4HFL5"/>
<evidence type="ECO:0000256" key="3">
    <source>
        <dbReference type="ARBA" id="ARBA00022989"/>
    </source>
</evidence>
<reference evidence="6" key="1">
    <citation type="journal article" date="2019" name="Environ. Microbiol.">
        <title>Fungal ecological strategies reflected in gene transcription - a case study of two litter decomposers.</title>
        <authorList>
            <person name="Barbi F."/>
            <person name="Kohler A."/>
            <person name="Barry K."/>
            <person name="Baskaran P."/>
            <person name="Daum C."/>
            <person name="Fauchery L."/>
            <person name="Ihrmark K."/>
            <person name="Kuo A."/>
            <person name="LaButti K."/>
            <person name="Lipzen A."/>
            <person name="Morin E."/>
            <person name="Grigoriev I.V."/>
            <person name="Henrissat B."/>
            <person name="Lindahl B."/>
            <person name="Martin F."/>
        </authorList>
    </citation>
    <scope>NUCLEOTIDE SEQUENCE</scope>
    <source>
        <strain evidence="6">JB14</strain>
    </source>
</reference>
<evidence type="ECO:0000313" key="7">
    <source>
        <dbReference type="Proteomes" id="UP000799118"/>
    </source>
</evidence>
<organism evidence="6 7">
    <name type="scientific">Gymnopus androsaceus JB14</name>
    <dbReference type="NCBI Taxonomy" id="1447944"/>
    <lineage>
        <taxon>Eukaryota</taxon>
        <taxon>Fungi</taxon>
        <taxon>Dikarya</taxon>
        <taxon>Basidiomycota</taxon>
        <taxon>Agaricomycotina</taxon>
        <taxon>Agaricomycetes</taxon>
        <taxon>Agaricomycetidae</taxon>
        <taxon>Agaricales</taxon>
        <taxon>Marasmiineae</taxon>
        <taxon>Omphalotaceae</taxon>
        <taxon>Gymnopus</taxon>
    </lineage>
</organism>
<dbReference type="GO" id="GO:0022857">
    <property type="term" value="F:transmembrane transporter activity"/>
    <property type="evidence" value="ECO:0007669"/>
    <property type="project" value="InterPro"/>
</dbReference>
<feature type="transmembrane region" description="Helical" evidence="5">
    <location>
        <begin position="131"/>
        <end position="157"/>
    </location>
</feature>
<evidence type="ECO:0000256" key="2">
    <source>
        <dbReference type="ARBA" id="ARBA00022692"/>
    </source>
</evidence>
<dbReference type="PANTHER" id="PTHR23294">
    <property type="entry name" value="ET TRANSLATION PRODUCT-RELATED"/>
    <property type="match status" value="1"/>
</dbReference>
<dbReference type="SUPFAM" id="SSF103473">
    <property type="entry name" value="MFS general substrate transporter"/>
    <property type="match status" value="1"/>
</dbReference>
<feature type="transmembrane region" description="Helical" evidence="5">
    <location>
        <begin position="256"/>
        <end position="273"/>
    </location>
</feature>
<evidence type="ECO:0000256" key="4">
    <source>
        <dbReference type="ARBA" id="ARBA00023136"/>
    </source>
</evidence>
<evidence type="ECO:0000256" key="5">
    <source>
        <dbReference type="SAM" id="Phobius"/>
    </source>
</evidence>
<sequence length="494" mass="55093">MSEPKETSSDKEIDIPPSEALSTDWYWRGIRLKYYCAPLTQVALVGLIAFMTVGMSSALGGAGGGGLLNTHQSTNANVAIYSTFAALAFFAGTIYNKIGIRMTLMFGGFGYAFMASAYMVAAHLANKATPYIVIAGCVEGLCAAMLWTAQGAVTMAYPTEDMKGRAFSLFWTIFQMGGVIGSIIPICLNWNTVAGNMTDGTYIAFISIMLSGALVLPWLLLPSDRVVRNDGTRVILPEMPTWRSKGLLETIIEDKWIITLFPFFIASNWFYTYQTNDFNAPNFTLRTRSFNGLWTNFFNMAGVWIMGIALDWKPEKYSRPLRARVGLIFLLIATMTIWGGGWIFVRHSVRGVVPDPLIDLTQSKRYTPYLMIYVFWSFYDGAFQAYAYWLMGSLSNNSRRLSHYSGWYKSLQSAGAAVVWRLDGLEISYVSMYLSTWMIMVFALITASYVAFNKVQPHTYDEPHTNSAMFGLEALPKESEKDATSSVVLASTEQ</sequence>
<keyword evidence="2 5" id="KW-0812">Transmembrane</keyword>
<dbReference type="Pfam" id="PF07690">
    <property type="entry name" value="MFS_1"/>
    <property type="match status" value="1"/>
</dbReference>
<feature type="transmembrane region" description="Helical" evidence="5">
    <location>
        <begin position="324"/>
        <end position="345"/>
    </location>
</feature>
<dbReference type="GO" id="GO:0016020">
    <property type="term" value="C:membrane"/>
    <property type="evidence" value="ECO:0007669"/>
    <property type="project" value="UniProtKB-SubCell"/>
</dbReference>
<dbReference type="OrthoDB" id="196103at2759"/>
<dbReference type="InterPro" id="IPR036259">
    <property type="entry name" value="MFS_trans_sf"/>
</dbReference>
<accession>A0A6A4HFL5</accession>
<dbReference type="PANTHER" id="PTHR23294:SF59">
    <property type="entry name" value="UNC93-LIKE PROTEIN C922.05C"/>
    <property type="match status" value="1"/>
</dbReference>
<feature type="transmembrane region" description="Helical" evidence="5">
    <location>
        <begin position="78"/>
        <end position="96"/>
    </location>
</feature>
<feature type="transmembrane region" description="Helical" evidence="5">
    <location>
        <begin position="34"/>
        <end position="58"/>
    </location>
</feature>
<keyword evidence="4 5" id="KW-0472">Membrane</keyword>
<dbReference type="EMBL" id="ML769513">
    <property type="protein sequence ID" value="KAE9396478.1"/>
    <property type="molecule type" value="Genomic_DNA"/>
</dbReference>
<evidence type="ECO:0000256" key="1">
    <source>
        <dbReference type="ARBA" id="ARBA00004141"/>
    </source>
</evidence>
<keyword evidence="7" id="KW-1185">Reference proteome</keyword>
<dbReference type="Proteomes" id="UP000799118">
    <property type="component" value="Unassembled WGS sequence"/>
</dbReference>
<feature type="transmembrane region" description="Helical" evidence="5">
    <location>
        <begin position="293"/>
        <end position="312"/>
    </location>
</feature>
<evidence type="ECO:0000313" key="6">
    <source>
        <dbReference type="EMBL" id="KAE9396478.1"/>
    </source>
</evidence>
<feature type="transmembrane region" description="Helical" evidence="5">
    <location>
        <begin position="430"/>
        <end position="452"/>
    </location>
</feature>
<name>A0A6A4HFL5_9AGAR</name>
<gene>
    <name evidence="6" type="ORF">BT96DRAFT_1040227</name>
</gene>
<dbReference type="InterPro" id="IPR051617">
    <property type="entry name" value="UNC-93-like_regulator"/>
</dbReference>